<dbReference type="GO" id="GO:0008270">
    <property type="term" value="F:zinc ion binding"/>
    <property type="evidence" value="ECO:0007669"/>
    <property type="project" value="UniProtKB-KW"/>
</dbReference>
<evidence type="ECO:0000256" key="3">
    <source>
        <dbReference type="ARBA" id="ARBA00022771"/>
    </source>
</evidence>
<dbReference type="AlphaFoldDB" id="A0A8H5CJB1"/>
<comment type="subcellular location">
    <subcellularLocation>
        <location evidence="1">Nucleus</location>
    </subcellularLocation>
</comment>
<dbReference type="SUPFAM" id="SSF53098">
    <property type="entry name" value="Ribonuclease H-like"/>
    <property type="match status" value="1"/>
</dbReference>
<name>A0A8H5CJB1_9AGAR</name>
<dbReference type="InterPro" id="IPR012337">
    <property type="entry name" value="RNaseH-like_sf"/>
</dbReference>
<sequence>MWSNSNMTPFLAVTAHWIETKAKTDSKDKFELKLRAELIGFHRVPGRHDGDHLGHAMLYVFDRVNLSPKLGYGTLDAAGNNDTALECFPHSVNRACQDVIDALTDLSFADEDSSDYDPDASIQRDLIATLQTVIRMIRASSQRRDFFSECLTYIKMIDMELLRDVKNHWSSVLLMLLHGILLKEVWLTQESFSAHAIQRMTSLHSDLKKYWMTNEEWDILEKYAEILQVPHSFQERLSGEKTLNLSFALPGYNAMITKWENMKDTLPQYASVIDAGIAKLHKYRDRVDESDAYTLAMIINPSIKLGWFKRFAPHCLDDARELFIQELELYINAVNQSKQIVTLLDLSNGDWADAILGLLTKNKEPIRRISQAVQEEVNSYFSEKLSDPKQDELAYWEDNQARFPTIFRLALDILPIQASSVPCERVFSSSSDTDTKKRNHISPELNEALQMLKYTLRRGNSISFTEGTSPEEELATLKELLAEKDQNSVMGLGLSNDIFQAPHGGDGLTFNSIFQILAL</sequence>
<evidence type="ECO:0000256" key="1">
    <source>
        <dbReference type="ARBA" id="ARBA00004123"/>
    </source>
</evidence>
<dbReference type="Pfam" id="PF05699">
    <property type="entry name" value="Dimer_Tnp_hAT"/>
    <property type="match status" value="1"/>
</dbReference>
<evidence type="ECO:0000313" key="7">
    <source>
        <dbReference type="EMBL" id="KAF5342769.1"/>
    </source>
</evidence>
<dbReference type="GO" id="GO:0046983">
    <property type="term" value="F:protein dimerization activity"/>
    <property type="evidence" value="ECO:0007669"/>
    <property type="project" value="InterPro"/>
</dbReference>
<proteinExistence type="predicted"/>
<keyword evidence="5" id="KW-0539">Nucleus</keyword>
<keyword evidence="4" id="KW-0862">Zinc</keyword>
<comment type="caution">
    <text evidence="7">The sequence shown here is derived from an EMBL/GenBank/DDBJ whole genome shotgun (WGS) entry which is preliminary data.</text>
</comment>
<dbReference type="EMBL" id="JAACJM010000157">
    <property type="protein sequence ID" value="KAF5342769.1"/>
    <property type="molecule type" value="Genomic_DNA"/>
</dbReference>
<dbReference type="Proteomes" id="UP000559256">
    <property type="component" value="Unassembled WGS sequence"/>
</dbReference>
<evidence type="ECO:0000259" key="6">
    <source>
        <dbReference type="Pfam" id="PF05699"/>
    </source>
</evidence>
<gene>
    <name evidence="7" type="ORF">D9758_017026</name>
</gene>
<dbReference type="InterPro" id="IPR052035">
    <property type="entry name" value="ZnF_BED_domain_contain"/>
</dbReference>
<reference evidence="7 8" key="1">
    <citation type="journal article" date="2020" name="ISME J.">
        <title>Uncovering the hidden diversity of litter-decomposition mechanisms in mushroom-forming fungi.</title>
        <authorList>
            <person name="Floudas D."/>
            <person name="Bentzer J."/>
            <person name="Ahren D."/>
            <person name="Johansson T."/>
            <person name="Persson P."/>
            <person name="Tunlid A."/>
        </authorList>
    </citation>
    <scope>NUCLEOTIDE SEQUENCE [LARGE SCALE GENOMIC DNA]</scope>
    <source>
        <strain evidence="7 8">CBS 291.85</strain>
    </source>
</reference>
<evidence type="ECO:0000256" key="2">
    <source>
        <dbReference type="ARBA" id="ARBA00022723"/>
    </source>
</evidence>
<keyword evidence="3" id="KW-0863">Zinc-finger</keyword>
<keyword evidence="2" id="KW-0479">Metal-binding</keyword>
<evidence type="ECO:0000313" key="8">
    <source>
        <dbReference type="Proteomes" id="UP000559256"/>
    </source>
</evidence>
<accession>A0A8H5CJB1</accession>
<evidence type="ECO:0000256" key="5">
    <source>
        <dbReference type="ARBA" id="ARBA00023242"/>
    </source>
</evidence>
<dbReference type="GO" id="GO:0005634">
    <property type="term" value="C:nucleus"/>
    <property type="evidence" value="ECO:0007669"/>
    <property type="project" value="UniProtKB-SubCell"/>
</dbReference>
<keyword evidence="8" id="KW-1185">Reference proteome</keyword>
<dbReference type="InterPro" id="IPR008906">
    <property type="entry name" value="HATC_C_dom"/>
</dbReference>
<dbReference type="PANTHER" id="PTHR46481">
    <property type="entry name" value="ZINC FINGER BED DOMAIN-CONTAINING PROTEIN 4"/>
    <property type="match status" value="1"/>
</dbReference>
<dbReference type="PANTHER" id="PTHR46481:SF10">
    <property type="entry name" value="ZINC FINGER BED DOMAIN-CONTAINING PROTEIN 39"/>
    <property type="match status" value="1"/>
</dbReference>
<organism evidence="7 8">
    <name type="scientific">Tetrapyrgos nigripes</name>
    <dbReference type="NCBI Taxonomy" id="182062"/>
    <lineage>
        <taxon>Eukaryota</taxon>
        <taxon>Fungi</taxon>
        <taxon>Dikarya</taxon>
        <taxon>Basidiomycota</taxon>
        <taxon>Agaricomycotina</taxon>
        <taxon>Agaricomycetes</taxon>
        <taxon>Agaricomycetidae</taxon>
        <taxon>Agaricales</taxon>
        <taxon>Marasmiineae</taxon>
        <taxon>Marasmiaceae</taxon>
        <taxon>Tetrapyrgos</taxon>
    </lineage>
</organism>
<evidence type="ECO:0000256" key="4">
    <source>
        <dbReference type="ARBA" id="ARBA00022833"/>
    </source>
</evidence>
<feature type="domain" description="HAT C-terminal dimerisation" evidence="6">
    <location>
        <begin position="376"/>
        <end position="454"/>
    </location>
</feature>
<dbReference type="OrthoDB" id="3172935at2759"/>
<protein>
    <recommendedName>
        <fullName evidence="6">HAT C-terminal dimerisation domain-containing protein</fullName>
    </recommendedName>
</protein>